<sequence length="227" mass="26076">CLWGCGGAGGCLRDRAVSGSKINQDKSEVLWLGVEGEGFVLPDAFSVPQQSVKVLGIEFGPADYGKSNWEARLTNAEVKVKCWKGWRLSLRERVDLIKTYLIPIFLYVSTVCILPEFLYTRIYSCFFQLLWRSRLNLVKRDVTYLSRRKGGLGMVNPVVFFSLVFLKHNFGNMLAERPSAWVSLFRNWFRPFPSCWESGGLVKSLRVKHGSSWVRGLRPLFVMRRWP</sequence>
<name>A0ABN9DTH1_9NEOB</name>
<dbReference type="EMBL" id="CATNWA010014681">
    <property type="protein sequence ID" value="CAI9574668.1"/>
    <property type="molecule type" value="Genomic_DNA"/>
</dbReference>
<gene>
    <name evidence="1" type="ORF">SPARVUS_LOCUS8021710</name>
</gene>
<keyword evidence="2" id="KW-1185">Reference proteome</keyword>
<dbReference type="Proteomes" id="UP001162483">
    <property type="component" value="Unassembled WGS sequence"/>
</dbReference>
<evidence type="ECO:0008006" key="3">
    <source>
        <dbReference type="Google" id="ProtNLM"/>
    </source>
</evidence>
<proteinExistence type="predicted"/>
<organism evidence="1 2">
    <name type="scientific">Staurois parvus</name>
    <dbReference type="NCBI Taxonomy" id="386267"/>
    <lineage>
        <taxon>Eukaryota</taxon>
        <taxon>Metazoa</taxon>
        <taxon>Chordata</taxon>
        <taxon>Craniata</taxon>
        <taxon>Vertebrata</taxon>
        <taxon>Euteleostomi</taxon>
        <taxon>Amphibia</taxon>
        <taxon>Batrachia</taxon>
        <taxon>Anura</taxon>
        <taxon>Neobatrachia</taxon>
        <taxon>Ranoidea</taxon>
        <taxon>Ranidae</taxon>
        <taxon>Staurois</taxon>
    </lineage>
</organism>
<evidence type="ECO:0000313" key="1">
    <source>
        <dbReference type="EMBL" id="CAI9574668.1"/>
    </source>
</evidence>
<evidence type="ECO:0000313" key="2">
    <source>
        <dbReference type="Proteomes" id="UP001162483"/>
    </source>
</evidence>
<feature type="non-terminal residue" evidence="1">
    <location>
        <position position="1"/>
    </location>
</feature>
<protein>
    <recommendedName>
        <fullName evidence="3">Reverse transcriptase</fullName>
    </recommendedName>
</protein>
<comment type="caution">
    <text evidence="1">The sequence shown here is derived from an EMBL/GenBank/DDBJ whole genome shotgun (WGS) entry which is preliminary data.</text>
</comment>
<accession>A0ABN9DTH1</accession>
<reference evidence="1" key="1">
    <citation type="submission" date="2023-05" db="EMBL/GenBank/DDBJ databases">
        <authorList>
            <person name="Stuckert A."/>
        </authorList>
    </citation>
    <scope>NUCLEOTIDE SEQUENCE</scope>
</reference>